<dbReference type="RefSeq" id="XP_024355305.1">
    <property type="nucleotide sequence ID" value="XM_024490486.1"/>
</dbReference>
<dbReference type="KEGG" id="egl:EGR_01237"/>
<accession>W6VBC5</accession>
<keyword evidence="3" id="KW-0963">Cytoplasm</keyword>
<evidence type="ECO:0000256" key="6">
    <source>
        <dbReference type="SAM" id="MobiDB-lite"/>
    </source>
</evidence>
<keyword evidence="5" id="KW-0472">Membrane</keyword>
<dbReference type="OrthoDB" id="1926336at2759"/>
<evidence type="ECO:0000259" key="7">
    <source>
        <dbReference type="PROSITE" id="PS50913"/>
    </source>
</evidence>
<name>W6VBC5_ECHGR</name>
<sequence>MVSVDIQEAERQTSEMRKTVQSLRSQLVNERRNLEYTKSLLVDSEATVERLSAQATILKAEIRRHERNAERERHLGDHNTNSDDTSNSLDAAPAGETRTEYLKNVLLRFLCADPSLGGGGASGASERNALVPVLATLLALSPTERAALQQVAETGLLRASTVTAEDGASGEEGSSWSSFLPSWLGG</sequence>
<dbReference type="PANTHER" id="PTHR23157:SF25">
    <property type="entry name" value="GRIP AND COILED-COIL DOMAIN-CONTAINING PROTEIN 1"/>
    <property type="match status" value="1"/>
</dbReference>
<dbReference type="Pfam" id="PF01465">
    <property type="entry name" value="GRIP"/>
    <property type="match status" value="1"/>
</dbReference>
<evidence type="ECO:0000256" key="1">
    <source>
        <dbReference type="ARBA" id="ARBA00004184"/>
    </source>
</evidence>
<dbReference type="InterPro" id="IPR051952">
    <property type="entry name" value="Golgi-autophagy_related"/>
</dbReference>
<organism evidence="8 9">
    <name type="scientific">Echinococcus granulosus</name>
    <name type="common">Hydatid tapeworm</name>
    <dbReference type="NCBI Taxonomy" id="6210"/>
    <lineage>
        <taxon>Eukaryota</taxon>
        <taxon>Metazoa</taxon>
        <taxon>Spiralia</taxon>
        <taxon>Lophotrochozoa</taxon>
        <taxon>Platyhelminthes</taxon>
        <taxon>Cestoda</taxon>
        <taxon>Eucestoda</taxon>
        <taxon>Cyclophyllidea</taxon>
        <taxon>Taeniidae</taxon>
        <taxon>Echinococcus</taxon>
        <taxon>Echinococcus granulosus group</taxon>
    </lineage>
</organism>
<feature type="compositionally biased region" description="Low complexity" evidence="6">
    <location>
        <begin position="165"/>
        <end position="178"/>
    </location>
</feature>
<dbReference type="InterPro" id="IPR032023">
    <property type="entry name" value="GCC2_Rab_bind"/>
</dbReference>
<evidence type="ECO:0000256" key="2">
    <source>
        <dbReference type="ARBA" id="ARBA00004496"/>
    </source>
</evidence>
<dbReference type="PROSITE" id="PS50913">
    <property type="entry name" value="GRIP"/>
    <property type="match status" value="1"/>
</dbReference>
<feature type="region of interest" description="Disordered" evidence="6">
    <location>
        <begin position="163"/>
        <end position="186"/>
    </location>
</feature>
<dbReference type="Pfam" id="PF16704">
    <property type="entry name" value="Rab_bind"/>
    <property type="match status" value="1"/>
</dbReference>
<dbReference type="GO" id="GO:0005794">
    <property type="term" value="C:Golgi apparatus"/>
    <property type="evidence" value="ECO:0007669"/>
    <property type="project" value="TreeGrafter"/>
</dbReference>
<dbReference type="PANTHER" id="PTHR23157">
    <property type="entry name" value="GRIP AND COILED-COIL DOMAIN-CONTAINING PROTEIN 1"/>
    <property type="match status" value="1"/>
</dbReference>
<proteinExistence type="predicted"/>
<evidence type="ECO:0000313" key="9">
    <source>
        <dbReference type="Proteomes" id="UP000019149"/>
    </source>
</evidence>
<dbReference type="SMART" id="SM00755">
    <property type="entry name" value="Grip"/>
    <property type="match status" value="1"/>
</dbReference>
<evidence type="ECO:0000256" key="3">
    <source>
        <dbReference type="ARBA" id="ARBA00022490"/>
    </source>
</evidence>
<feature type="compositionally biased region" description="Basic and acidic residues" evidence="6">
    <location>
        <begin position="63"/>
        <end position="81"/>
    </location>
</feature>
<dbReference type="STRING" id="6210.W6VBC5"/>
<feature type="domain" description="GRIP" evidence="7">
    <location>
        <begin position="92"/>
        <end position="151"/>
    </location>
</feature>
<gene>
    <name evidence="8" type="ORF">EGR_01237</name>
</gene>
<dbReference type="GeneID" id="36336952"/>
<evidence type="ECO:0000313" key="8">
    <source>
        <dbReference type="EMBL" id="EUB64109.1"/>
    </source>
</evidence>
<reference evidence="8 9" key="1">
    <citation type="journal article" date="2013" name="Nat. Genet.">
        <title>The genome of the hydatid tapeworm Echinococcus granulosus.</title>
        <authorList>
            <person name="Zheng H."/>
            <person name="Zhang W."/>
            <person name="Zhang L."/>
            <person name="Zhang Z."/>
            <person name="Li J."/>
            <person name="Lu G."/>
            <person name="Zhu Y."/>
            <person name="Wang Y."/>
            <person name="Huang Y."/>
            <person name="Liu J."/>
            <person name="Kang H."/>
            <person name="Chen J."/>
            <person name="Wang L."/>
            <person name="Chen A."/>
            <person name="Yu S."/>
            <person name="Gao Z."/>
            <person name="Jin L."/>
            <person name="Gu W."/>
            <person name="Wang Z."/>
            <person name="Zhao L."/>
            <person name="Shi B."/>
            <person name="Wen H."/>
            <person name="Lin R."/>
            <person name="Jones M.K."/>
            <person name="Brejova B."/>
            <person name="Vinar T."/>
            <person name="Zhao G."/>
            <person name="McManus D.P."/>
            <person name="Chen Z."/>
            <person name="Zhou Y."/>
            <person name="Wang S."/>
        </authorList>
    </citation>
    <scope>NUCLEOTIDE SEQUENCE [LARGE SCALE GENOMIC DNA]</scope>
</reference>
<protein>
    <submittedName>
        <fullName evidence="8">GRIP and coiled-coil domain-containing protein</fullName>
    </submittedName>
</protein>
<dbReference type="InterPro" id="IPR000237">
    <property type="entry name" value="GRIP_dom"/>
</dbReference>
<keyword evidence="9" id="KW-1185">Reference proteome</keyword>
<dbReference type="CTD" id="36336952"/>
<keyword evidence="4" id="KW-0175">Coiled coil</keyword>
<dbReference type="Proteomes" id="UP000019149">
    <property type="component" value="Unassembled WGS sequence"/>
</dbReference>
<evidence type="ECO:0000256" key="4">
    <source>
        <dbReference type="ARBA" id="ARBA00023054"/>
    </source>
</evidence>
<comment type="subcellular location">
    <subcellularLocation>
        <location evidence="2">Cytoplasm</location>
    </subcellularLocation>
    <subcellularLocation>
        <location evidence="1">Endomembrane system</location>
        <topology evidence="1">Peripheral membrane protein</topology>
    </subcellularLocation>
</comment>
<evidence type="ECO:0000256" key="5">
    <source>
        <dbReference type="ARBA" id="ARBA00023136"/>
    </source>
</evidence>
<dbReference type="EMBL" id="APAU02000004">
    <property type="protein sequence ID" value="EUB64109.1"/>
    <property type="molecule type" value="Genomic_DNA"/>
</dbReference>
<feature type="region of interest" description="Disordered" evidence="6">
    <location>
        <begin position="63"/>
        <end position="93"/>
    </location>
</feature>
<comment type="caution">
    <text evidence="8">The sequence shown here is derived from an EMBL/GenBank/DDBJ whole genome shotgun (WGS) entry which is preliminary data.</text>
</comment>
<dbReference type="AlphaFoldDB" id="W6VBC5"/>